<reference evidence="10" key="1">
    <citation type="submission" date="2025-08" db="UniProtKB">
        <authorList>
            <consortium name="RefSeq"/>
        </authorList>
    </citation>
    <scope>IDENTIFICATION</scope>
    <source>
        <tissue evidence="10">Muscle</tissue>
    </source>
</reference>
<evidence type="ECO:0000256" key="3">
    <source>
        <dbReference type="ARBA" id="ARBA00022771"/>
    </source>
</evidence>
<dbReference type="PANTHER" id="PTHR24394:SF48">
    <property type="entry name" value="ZINC FINGER PROTEIN 771"/>
    <property type="match status" value="1"/>
</dbReference>
<dbReference type="KEGG" id="ccar:109051395"/>
<evidence type="ECO:0000256" key="7">
    <source>
        <dbReference type="ARBA" id="ARBA00023242"/>
    </source>
</evidence>
<evidence type="ECO:0000256" key="1">
    <source>
        <dbReference type="ARBA" id="ARBA00022723"/>
    </source>
</evidence>
<feature type="domain" description="C2H2-type" evidence="9">
    <location>
        <begin position="74"/>
        <end position="101"/>
    </location>
</feature>
<keyword evidence="3 8" id="KW-0863">Zinc-finger</keyword>
<keyword evidence="2" id="KW-0677">Repeat</keyword>
<dbReference type="FunFam" id="3.30.160.60:FF:000624">
    <property type="entry name" value="zinc finger protein 697"/>
    <property type="match status" value="1"/>
</dbReference>
<name>A0A9R0ANM5_CYPCA</name>
<dbReference type="OrthoDB" id="8953196at2759"/>
<dbReference type="GeneID" id="109051395"/>
<dbReference type="RefSeq" id="XP_042604645.1">
    <property type="nucleotide sequence ID" value="XM_042748711.1"/>
</dbReference>
<dbReference type="PANTHER" id="PTHR24394">
    <property type="entry name" value="ZINC FINGER PROTEIN"/>
    <property type="match status" value="1"/>
</dbReference>
<protein>
    <submittedName>
        <fullName evidence="10">Gastrula zinc finger protein XlCGF26.1-like</fullName>
    </submittedName>
</protein>
<sequence length="147" mass="17139">MRDPEPCRIKHTEEQTDLMEEKKHNVKTLSQTESISLLKRRGKKGFTCTQCGKSFTYKQSLKRHMNIHTGEKPYTCDQCGKSFTQSSNLKMHMKLHTEEKLHECDQCGKTFSWASSWINHLKVHSDEKTTIHVLSVGKSFFFNNCRV</sequence>
<dbReference type="FunFam" id="3.30.160.60:FF:001077">
    <property type="entry name" value="Zinc finger protein 1026"/>
    <property type="match status" value="1"/>
</dbReference>
<dbReference type="InterPro" id="IPR013087">
    <property type="entry name" value="Znf_C2H2_type"/>
</dbReference>
<evidence type="ECO:0000259" key="9">
    <source>
        <dbReference type="PROSITE" id="PS50157"/>
    </source>
</evidence>
<dbReference type="GO" id="GO:0005634">
    <property type="term" value="C:nucleus"/>
    <property type="evidence" value="ECO:0007669"/>
    <property type="project" value="TreeGrafter"/>
</dbReference>
<dbReference type="GO" id="GO:0008270">
    <property type="term" value="F:zinc ion binding"/>
    <property type="evidence" value="ECO:0007669"/>
    <property type="project" value="UniProtKB-KW"/>
</dbReference>
<keyword evidence="7" id="KW-0539">Nucleus</keyword>
<dbReference type="PROSITE" id="PS50157">
    <property type="entry name" value="ZINC_FINGER_C2H2_2"/>
    <property type="match status" value="3"/>
</dbReference>
<dbReference type="PROSITE" id="PS00028">
    <property type="entry name" value="ZINC_FINGER_C2H2_1"/>
    <property type="match status" value="3"/>
</dbReference>
<evidence type="ECO:0000256" key="6">
    <source>
        <dbReference type="ARBA" id="ARBA00023163"/>
    </source>
</evidence>
<evidence type="ECO:0000256" key="2">
    <source>
        <dbReference type="ARBA" id="ARBA00022737"/>
    </source>
</evidence>
<keyword evidence="1" id="KW-0479">Metal-binding</keyword>
<accession>A0A9R0ANM5</accession>
<evidence type="ECO:0000313" key="10">
    <source>
        <dbReference type="RefSeq" id="XP_042604645.1"/>
    </source>
</evidence>
<dbReference type="GO" id="GO:0003677">
    <property type="term" value="F:DNA binding"/>
    <property type="evidence" value="ECO:0007669"/>
    <property type="project" value="UniProtKB-KW"/>
</dbReference>
<feature type="domain" description="C2H2-type" evidence="9">
    <location>
        <begin position="102"/>
        <end position="129"/>
    </location>
</feature>
<evidence type="ECO:0000256" key="4">
    <source>
        <dbReference type="ARBA" id="ARBA00022833"/>
    </source>
</evidence>
<keyword evidence="4" id="KW-0862">Zinc</keyword>
<keyword evidence="5" id="KW-0805">Transcription regulation</keyword>
<proteinExistence type="predicted"/>
<dbReference type="FunFam" id="3.30.160.60:FF:002282">
    <property type="entry name" value="Wu:fb97d07 protein"/>
    <property type="match status" value="1"/>
</dbReference>
<dbReference type="Pfam" id="PF13465">
    <property type="entry name" value="zf-H2C2_2"/>
    <property type="match status" value="1"/>
</dbReference>
<organism evidence="10">
    <name type="scientific">Cyprinus carpio</name>
    <name type="common">Common carp</name>
    <dbReference type="NCBI Taxonomy" id="7962"/>
    <lineage>
        <taxon>Eukaryota</taxon>
        <taxon>Metazoa</taxon>
        <taxon>Chordata</taxon>
        <taxon>Craniata</taxon>
        <taxon>Vertebrata</taxon>
        <taxon>Euteleostomi</taxon>
        <taxon>Actinopterygii</taxon>
        <taxon>Neopterygii</taxon>
        <taxon>Teleostei</taxon>
        <taxon>Ostariophysi</taxon>
        <taxon>Cypriniformes</taxon>
        <taxon>Cyprinidae</taxon>
        <taxon>Cyprininae</taxon>
        <taxon>Cyprinus</taxon>
    </lineage>
</organism>
<dbReference type="SMART" id="SM00355">
    <property type="entry name" value="ZnF_C2H2"/>
    <property type="match status" value="3"/>
</dbReference>
<gene>
    <name evidence="10" type="primary">LOC109051395</name>
</gene>
<keyword evidence="6" id="KW-0804">Transcription</keyword>
<feature type="domain" description="C2H2-type" evidence="9">
    <location>
        <begin position="46"/>
        <end position="73"/>
    </location>
</feature>
<evidence type="ECO:0000256" key="5">
    <source>
        <dbReference type="ARBA" id="ARBA00023015"/>
    </source>
</evidence>
<dbReference type="Proteomes" id="UP001155660">
    <property type="component" value="Chromosome B22"/>
</dbReference>
<dbReference type="AlphaFoldDB" id="A0A9R0ANM5"/>
<dbReference type="GO" id="GO:0000981">
    <property type="term" value="F:DNA-binding transcription factor activity, RNA polymerase II-specific"/>
    <property type="evidence" value="ECO:0007669"/>
    <property type="project" value="TreeGrafter"/>
</dbReference>
<evidence type="ECO:0000256" key="8">
    <source>
        <dbReference type="PROSITE-ProRule" id="PRU00042"/>
    </source>
</evidence>
<dbReference type="Pfam" id="PF13912">
    <property type="entry name" value="zf-C2H2_6"/>
    <property type="match status" value="1"/>
</dbReference>